<dbReference type="GO" id="GO:0016020">
    <property type="term" value="C:membrane"/>
    <property type="evidence" value="ECO:0007669"/>
    <property type="project" value="UniProtKB-SubCell"/>
</dbReference>
<keyword evidence="3 7" id="KW-0812">Transmembrane</keyword>
<feature type="domain" description="Peptidase S54 rhomboid" evidence="8">
    <location>
        <begin position="233"/>
        <end position="370"/>
    </location>
</feature>
<comment type="caution">
    <text evidence="9">The sequence shown here is derived from an EMBL/GenBank/DDBJ whole genome shotgun (WGS) entry which is preliminary data.</text>
</comment>
<dbReference type="InterPro" id="IPR050925">
    <property type="entry name" value="Rhomboid_protease_S54"/>
</dbReference>
<keyword evidence="6 7" id="KW-0472">Membrane</keyword>
<feature type="transmembrane region" description="Helical" evidence="7">
    <location>
        <begin position="179"/>
        <end position="199"/>
    </location>
</feature>
<dbReference type="PANTHER" id="PTHR43731:SF14">
    <property type="entry name" value="PRESENILIN-ASSOCIATED RHOMBOID-LIKE PROTEIN, MITOCHONDRIAL"/>
    <property type="match status" value="1"/>
</dbReference>
<dbReference type="SUPFAM" id="SSF144091">
    <property type="entry name" value="Rhomboid-like"/>
    <property type="match status" value="1"/>
</dbReference>
<name>A0A8J7SL67_9BACT</name>
<dbReference type="GO" id="GO:0006508">
    <property type="term" value="P:proteolysis"/>
    <property type="evidence" value="ECO:0007669"/>
    <property type="project" value="UniProtKB-KW"/>
</dbReference>
<evidence type="ECO:0000256" key="7">
    <source>
        <dbReference type="SAM" id="Phobius"/>
    </source>
</evidence>
<dbReference type="InterPro" id="IPR022764">
    <property type="entry name" value="Peptidase_S54_rhomboid_dom"/>
</dbReference>
<comment type="subcellular location">
    <subcellularLocation>
        <location evidence="1">Membrane</location>
        <topology evidence="1">Multi-pass membrane protein</topology>
    </subcellularLocation>
</comment>
<feature type="transmembrane region" description="Helical" evidence="7">
    <location>
        <begin position="124"/>
        <end position="144"/>
    </location>
</feature>
<evidence type="ECO:0000256" key="1">
    <source>
        <dbReference type="ARBA" id="ARBA00004141"/>
    </source>
</evidence>
<feature type="transmembrane region" description="Helical" evidence="7">
    <location>
        <begin position="331"/>
        <end position="349"/>
    </location>
</feature>
<feature type="transmembrane region" description="Helical" evidence="7">
    <location>
        <begin position="243"/>
        <end position="261"/>
    </location>
</feature>
<dbReference type="InterPro" id="IPR035952">
    <property type="entry name" value="Rhomboid-like_sf"/>
</dbReference>
<organism evidence="9 10">
    <name type="scientific">Persicirhabdus sediminis</name>
    <dbReference type="NCBI Taxonomy" id="454144"/>
    <lineage>
        <taxon>Bacteria</taxon>
        <taxon>Pseudomonadati</taxon>
        <taxon>Verrucomicrobiota</taxon>
        <taxon>Verrucomicrobiia</taxon>
        <taxon>Verrucomicrobiales</taxon>
        <taxon>Verrucomicrobiaceae</taxon>
        <taxon>Persicirhabdus</taxon>
    </lineage>
</organism>
<feature type="transmembrane region" description="Helical" evidence="7">
    <location>
        <begin position="273"/>
        <end position="293"/>
    </location>
</feature>
<evidence type="ECO:0000256" key="2">
    <source>
        <dbReference type="ARBA" id="ARBA00009045"/>
    </source>
</evidence>
<evidence type="ECO:0000256" key="6">
    <source>
        <dbReference type="ARBA" id="ARBA00023136"/>
    </source>
</evidence>
<accession>A0A8J7SL67</accession>
<evidence type="ECO:0000313" key="9">
    <source>
        <dbReference type="EMBL" id="MBK1790188.1"/>
    </source>
</evidence>
<reference evidence="9" key="1">
    <citation type="submission" date="2021-01" db="EMBL/GenBank/DDBJ databases">
        <title>Modified the classification status of verrucomicrobia.</title>
        <authorList>
            <person name="Feng X."/>
        </authorList>
    </citation>
    <scope>NUCLEOTIDE SEQUENCE</scope>
    <source>
        <strain evidence="9">_KCTC 22039</strain>
    </source>
</reference>
<evidence type="ECO:0000256" key="4">
    <source>
        <dbReference type="ARBA" id="ARBA00022801"/>
    </source>
</evidence>
<dbReference type="RefSeq" id="WP_200310225.1">
    <property type="nucleotide sequence ID" value="NZ_JAENIM010000016.1"/>
</dbReference>
<sequence>MSDSSHAPVWARPDIFPAKPSTGAFGFIGKRGIEVVCDSIDQLVEKVEKTRDPVHLVWSPADPFLVPPEQVAELLPAWKNRQRRLYRGDFATARMRFLFFGGVFLWAASYAWRRPDAEWQDVFSYPPSALMLMLGFMFGFLPMYESWKRLRVLKNYDAAAMQAEVPEARFDIWLQRGKIPFCHLLIAMMVCAGLAQLYVDWGNKGGLNPSIQAAGLLKDQAVIYHNRGLLSAGAWWREFTAPFLHGNILHWLLNAGGLLYLGRRTELLARWPYLMIAFLVAIISGSLATKIMVPAVPSVGASGGIMGLLGFLLVFETLHKNLVPVSARKRLLAGLILMVVLGLLGFQYVDNAAHLGGLLAGMVYAFIAFPRSISSSRPSIRSADLIAGSISLVILLASCAAAIWQIYLFAAAGK</sequence>
<feature type="transmembrane region" description="Helical" evidence="7">
    <location>
        <begin position="299"/>
        <end position="319"/>
    </location>
</feature>
<feature type="transmembrane region" description="Helical" evidence="7">
    <location>
        <begin position="93"/>
        <end position="112"/>
    </location>
</feature>
<evidence type="ECO:0000256" key="3">
    <source>
        <dbReference type="ARBA" id="ARBA00022692"/>
    </source>
</evidence>
<comment type="similarity">
    <text evidence="2">Belongs to the peptidase S54 family.</text>
</comment>
<evidence type="ECO:0000313" key="10">
    <source>
        <dbReference type="Proteomes" id="UP000624703"/>
    </source>
</evidence>
<dbReference type="PANTHER" id="PTHR43731">
    <property type="entry name" value="RHOMBOID PROTEASE"/>
    <property type="match status" value="1"/>
</dbReference>
<protein>
    <submittedName>
        <fullName evidence="9">Rhomboid family intramembrane serine protease</fullName>
    </submittedName>
</protein>
<keyword evidence="5 7" id="KW-1133">Transmembrane helix</keyword>
<dbReference type="Pfam" id="PF01694">
    <property type="entry name" value="Rhomboid"/>
    <property type="match status" value="1"/>
</dbReference>
<dbReference type="GO" id="GO:0004252">
    <property type="term" value="F:serine-type endopeptidase activity"/>
    <property type="evidence" value="ECO:0007669"/>
    <property type="project" value="InterPro"/>
</dbReference>
<keyword evidence="9" id="KW-0645">Protease</keyword>
<dbReference type="Proteomes" id="UP000624703">
    <property type="component" value="Unassembled WGS sequence"/>
</dbReference>
<proteinExistence type="inferred from homology"/>
<dbReference type="AlphaFoldDB" id="A0A8J7SL67"/>
<keyword evidence="10" id="KW-1185">Reference proteome</keyword>
<evidence type="ECO:0000259" key="8">
    <source>
        <dbReference type="Pfam" id="PF01694"/>
    </source>
</evidence>
<dbReference type="Gene3D" id="1.20.1540.10">
    <property type="entry name" value="Rhomboid-like"/>
    <property type="match status" value="1"/>
</dbReference>
<gene>
    <name evidence="9" type="ORF">JIN82_03350</name>
</gene>
<feature type="transmembrane region" description="Helical" evidence="7">
    <location>
        <begin position="355"/>
        <end position="373"/>
    </location>
</feature>
<dbReference type="EMBL" id="JAENIM010000016">
    <property type="protein sequence ID" value="MBK1790188.1"/>
    <property type="molecule type" value="Genomic_DNA"/>
</dbReference>
<evidence type="ECO:0000256" key="5">
    <source>
        <dbReference type="ARBA" id="ARBA00022989"/>
    </source>
</evidence>
<feature type="transmembrane region" description="Helical" evidence="7">
    <location>
        <begin position="385"/>
        <end position="407"/>
    </location>
</feature>
<keyword evidence="4" id="KW-0378">Hydrolase</keyword>